<dbReference type="AlphaFoldDB" id="A0A8T2QA32"/>
<dbReference type="InterPro" id="IPR031595">
    <property type="entry name" value="PRORP_C"/>
</dbReference>
<evidence type="ECO:0000259" key="16">
    <source>
        <dbReference type="Pfam" id="PF16953"/>
    </source>
</evidence>
<accession>A0A8T2QA32</accession>
<dbReference type="Gene3D" id="3.40.50.11980">
    <property type="match status" value="1"/>
</dbReference>
<keyword evidence="12" id="KW-0460">Magnesium</keyword>
<dbReference type="Pfam" id="PF17177">
    <property type="entry name" value="PPR_long"/>
    <property type="match status" value="2"/>
</dbReference>
<keyword evidence="7" id="KW-0540">Nuclease</keyword>
<evidence type="ECO:0000256" key="3">
    <source>
        <dbReference type="ARBA" id="ARBA00004173"/>
    </source>
</evidence>
<evidence type="ECO:0000256" key="1">
    <source>
        <dbReference type="ARBA" id="ARBA00000928"/>
    </source>
</evidence>
<evidence type="ECO:0000256" key="7">
    <source>
        <dbReference type="ARBA" id="ARBA00022722"/>
    </source>
</evidence>
<keyword evidence="8" id="KW-0479">Metal-binding</keyword>
<keyword evidence="9" id="KW-0677">Repeat</keyword>
<keyword evidence="11" id="KW-0862">Zinc</keyword>
<organism evidence="18 19">
    <name type="scientific">Ceratopteris richardii</name>
    <name type="common">Triangle waterfern</name>
    <dbReference type="NCBI Taxonomy" id="49495"/>
    <lineage>
        <taxon>Eukaryota</taxon>
        <taxon>Viridiplantae</taxon>
        <taxon>Streptophyta</taxon>
        <taxon>Embryophyta</taxon>
        <taxon>Tracheophyta</taxon>
        <taxon>Polypodiopsida</taxon>
        <taxon>Polypodiidae</taxon>
        <taxon>Polypodiales</taxon>
        <taxon>Pteridineae</taxon>
        <taxon>Pteridaceae</taxon>
        <taxon>Parkerioideae</taxon>
        <taxon>Ceratopteris</taxon>
    </lineage>
</organism>
<feature type="domain" description="PROP1-like PPR" evidence="17">
    <location>
        <begin position="403"/>
        <end position="547"/>
    </location>
</feature>
<keyword evidence="15" id="KW-0175">Coiled coil</keyword>
<evidence type="ECO:0000259" key="17">
    <source>
        <dbReference type="Pfam" id="PF17177"/>
    </source>
</evidence>
<comment type="cofactor">
    <cofactor evidence="2">
        <name>Mg(2+)</name>
        <dbReference type="ChEBI" id="CHEBI:18420"/>
    </cofactor>
</comment>
<evidence type="ECO:0000313" key="19">
    <source>
        <dbReference type="Proteomes" id="UP000825935"/>
    </source>
</evidence>
<reference evidence="18" key="1">
    <citation type="submission" date="2021-08" db="EMBL/GenBank/DDBJ databases">
        <title>WGS assembly of Ceratopteris richardii.</title>
        <authorList>
            <person name="Marchant D.B."/>
            <person name="Chen G."/>
            <person name="Jenkins J."/>
            <person name="Shu S."/>
            <person name="Leebens-Mack J."/>
            <person name="Grimwood J."/>
            <person name="Schmutz J."/>
            <person name="Soltis P."/>
            <person name="Soltis D."/>
            <person name="Chen Z.-H."/>
        </authorList>
    </citation>
    <scope>NUCLEOTIDE SEQUENCE</scope>
    <source>
        <strain evidence="18">Whitten #5841</strain>
        <tissue evidence="18">Leaf</tissue>
    </source>
</reference>
<dbReference type="GO" id="GO:0046872">
    <property type="term" value="F:metal ion binding"/>
    <property type="evidence" value="ECO:0007669"/>
    <property type="project" value="UniProtKB-KW"/>
</dbReference>
<dbReference type="PANTHER" id="PTHR13547">
    <property type="match status" value="1"/>
</dbReference>
<comment type="catalytic activity">
    <reaction evidence="1">
        <text>Endonucleolytic cleavage of RNA, removing 5'-extranucleotides from tRNA precursor.</text>
        <dbReference type="EC" id="3.1.26.5"/>
    </reaction>
</comment>
<evidence type="ECO:0000256" key="5">
    <source>
        <dbReference type="ARBA" id="ARBA00012179"/>
    </source>
</evidence>
<name>A0A8T2QA32_CERRI</name>
<sequence>MFELGNREWSLMESPRYSPAIRQVPTRFLSANTTHRIILVRLGHPTLRWKSILDAQLLVTTSSNAPLSVSTTDDFQAFSRIISPSTSGNSSTFVRNYEYRVPQCALPRRRLNSNTTNRKGDSLTANVDARIGYNLSRRADEDIHYSHKISNSTSSSIQSNVIKRSKKSDVESAILAPLTKENSNREIQAREYEPVRAIDKIRSRKDTGSSVVRRKNGDNKEVLNNSLKSNCKKETSCMPMPFKPFKPTPPRKKYKPRVLLQANIEEEEAAKREKSKERIAMAEANGYKLSKRAKKNPEEVQHVIKLNLCSKHGDLYGALEIYDAVKERELFKLKQQHYNILLYICSGAASGSIVTGKNNNNSSERSNTDNQPTIYRSARSETTECEPATIKDVDAVYFSPEDRQLAAKRGTEIYNDMLRSNVSPNEATFTAVARLAVAMGDGDLAFETVKKMESLGVVPKLRSYGPPLLCFCEHNQVEKAFEVDDHMTAAGVLPDEALLEALLRVSISAGLWPKVYTLLHRLRKTVREVTQNTAMTIEKWFNSEAAGRATFEEDSESPSIEDIEKAINLGGGGWHGLGWLGQGKWITKRTNISKVGVCQSCGETLCSIDLDPEETEKFARSVAELAMQREQNANDFVKFQVWLEKNGPFEAILDGANIGMYNCALRGFNYSQVYVHEQLHIISGKIVSKNSLASGMPRLHMFFS</sequence>
<proteinExistence type="inferred from homology"/>
<keyword evidence="10" id="KW-0378">Hydrolase</keyword>
<dbReference type="GO" id="GO:0005739">
    <property type="term" value="C:mitochondrion"/>
    <property type="evidence" value="ECO:0007669"/>
    <property type="project" value="UniProtKB-SubCell"/>
</dbReference>
<evidence type="ECO:0000256" key="10">
    <source>
        <dbReference type="ARBA" id="ARBA00022801"/>
    </source>
</evidence>
<dbReference type="GO" id="GO:0004526">
    <property type="term" value="F:ribonuclease P activity"/>
    <property type="evidence" value="ECO:0007669"/>
    <property type="project" value="UniProtKB-EC"/>
</dbReference>
<evidence type="ECO:0000256" key="6">
    <source>
        <dbReference type="ARBA" id="ARBA00022694"/>
    </source>
</evidence>
<comment type="caution">
    <text evidence="18">The sequence shown here is derived from an EMBL/GenBank/DDBJ whole genome shotgun (WGS) entry which is preliminary data.</text>
</comment>
<evidence type="ECO:0000256" key="2">
    <source>
        <dbReference type="ARBA" id="ARBA00001946"/>
    </source>
</evidence>
<evidence type="ECO:0000256" key="13">
    <source>
        <dbReference type="ARBA" id="ARBA00022946"/>
    </source>
</evidence>
<dbReference type="GO" id="GO:0001682">
    <property type="term" value="P:tRNA 5'-leader removal"/>
    <property type="evidence" value="ECO:0007669"/>
    <property type="project" value="TreeGrafter"/>
</dbReference>
<gene>
    <name evidence="18" type="ORF">KP509_37G064300</name>
</gene>
<comment type="subcellular location">
    <subcellularLocation>
        <location evidence="3">Mitochondrion</location>
    </subcellularLocation>
</comment>
<evidence type="ECO:0000256" key="12">
    <source>
        <dbReference type="ARBA" id="ARBA00022842"/>
    </source>
</evidence>
<comment type="similarity">
    <text evidence="4">Belongs to the PPR family. P subfamily.</text>
</comment>
<dbReference type="Gene3D" id="1.25.40.10">
    <property type="entry name" value="Tetratricopeptide repeat domain"/>
    <property type="match status" value="1"/>
</dbReference>
<dbReference type="InterPro" id="IPR011990">
    <property type="entry name" value="TPR-like_helical_dom_sf"/>
</dbReference>
<evidence type="ECO:0000256" key="14">
    <source>
        <dbReference type="ARBA" id="ARBA00023128"/>
    </source>
</evidence>
<dbReference type="Proteomes" id="UP000825935">
    <property type="component" value="Chromosome 37"/>
</dbReference>
<keyword evidence="13" id="KW-0809">Transit peptide</keyword>
<keyword evidence="14" id="KW-0496">Mitochondrion</keyword>
<dbReference type="InterPro" id="IPR033443">
    <property type="entry name" value="PROP1-like_PPR_dom"/>
</dbReference>
<dbReference type="OrthoDB" id="46913at2759"/>
<evidence type="ECO:0000256" key="8">
    <source>
        <dbReference type="ARBA" id="ARBA00022723"/>
    </source>
</evidence>
<evidence type="ECO:0000256" key="4">
    <source>
        <dbReference type="ARBA" id="ARBA00007626"/>
    </source>
</evidence>
<feature type="domain" description="PROP1-like PPR" evidence="17">
    <location>
        <begin position="291"/>
        <end position="354"/>
    </location>
</feature>
<evidence type="ECO:0000256" key="15">
    <source>
        <dbReference type="SAM" id="Coils"/>
    </source>
</evidence>
<keyword evidence="6" id="KW-0819">tRNA processing</keyword>
<dbReference type="EMBL" id="CM035442">
    <property type="protein sequence ID" value="KAH7280373.1"/>
    <property type="molecule type" value="Genomic_DNA"/>
</dbReference>
<keyword evidence="19" id="KW-1185">Reference proteome</keyword>
<dbReference type="PANTHER" id="PTHR13547:SF1">
    <property type="entry name" value="MITOCHONDRIAL RIBONUCLEASE P CATALYTIC SUBUNIT"/>
    <property type="match status" value="1"/>
</dbReference>
<evidence type="ECO:0000256" key="9">
    <source>
        <dbReference type="ARBA" id="ARBA00022737"/>
    </source>
</evidence>
<evidence type="ECO:0000256" key="11">
    <source>
        <dbReference type="ARBA" id="ARBA00022833"/>
    </source>
</evidence>
<dbReference type="Pfam" id="PF16953">
    <property type="entry name" value="PRORP"/>
    <property type="match status" value="1"/>
</dbReference>
<feature type="domain" description="PRORP" evidence="16">
    <location>
        <begin position="592"/>
        <end position="672"/>
    </location>
</feature>
<evidence type="ECO:0000313" key="18">
    <source>
        <dbReference type="EMBL" id="KAH7280373.1"/>
    </source>
</evidence>
<protein>
    <recommendedName>
        <fullName evidence="5">ribonuclease P</fullName>
        <ecNumber evidence="5">3.1.26.5</ecNumber>
    </recommendedName>
</protein>
<dbReference type="EC" id="3.1.26.5" evidence="5"/>
<feature type="coiled-coil region" evidence="15">
    <location>
        <begin position="257"/>
        <end position="285"/>
    </location>
</feature>